<dbReference type="Pfam" id="PF02678">
    <property type="entry name" value="Pirin"/>
    <property type="match status" value="1"/>
</dbReference>
<evidence type="ECO:0000259" key="3">
    <source>
        <dbReference type="Pfam" id="PF02678"/>
    </source>
</evidence>
<reference evidence="5 6" key="1">
    <citation type="submission" date="2017-07" db="EMBL/GenBank/DDBJ databases">
        <title>Flavobacterium cyanobacteriorum sp. nov., isolated from cyanobacterial aggregates in a eutrophic lake.</title>
        <authorList>
            <person name="Cai H."/>
        </authorList>
    </citation>
    <scope>NUCLEOTIDE SEQUENCE [LARGE SCALE GENOMIC DNA]</scope>
    <source>
        <strain evidence="5 6">TH021</strain>
    </source>
</reference>
<dbReference type="AlphaFoldDB" id="A0A255ZBW2"/>
<dbReference type="EMBL" id="NOXV01000220">
    <property type="protein sequence ID" value="OYQ38365.1"/>
    <property type="molecule type" value="Genomic_DNA"/>
</dbReference>
<evidence type="ECO:0000313" key="5">
    <source>
        <dbReference type="EMBL" id="OYQ38365.1"/>
    </source>
</evidence>
<organism evidence="5 6">
    <name type="scientific">Flavobacterium cyanobacteriorum</name>
    <dbReference type="NCBI Taxonomy" id="2022802"/>
    <lineage>
        <taxon>Bacteria</taxon>
        <taxon>Pseudomonadati</taxon>
        <taxon>Bacteroidota</taxon>
        <taxon>Flavobacteriia</taxon>
        <taxon>Flavobacteriales</taxon>
        <taxon>Flavobacteriaceae</taxon>
        <taxon>Flavobacterium</taxon>
    </lineage>
</organism>
<dbReference type="Proteomes" id="UP000216605">
    <property type="component" value="Unassembled WGS sequence"/>
</dbReference>
<accession>A0A255ZBW2</accession>
<keyword evidence="6" id="KW-1185">Reference proteome</keyword>
<evidence type="ECO:0000259" key="4">
    <source>
        <dbReference type="Pfam" id="PF17954"/>
    </source>
</evidence>
<dbReference type="CDD" id="cd02910">
    <property type="entry name" value="cupin_Yhhw_N"/>
    <property type="match status" value="1"/>
</dbReference>
<evidence type="ECO:0008006" key="7">
    <source>
        <dbReference type="Google" id="ProtNLM"/>
    </source>
</evidence>
<feature type="domain" description="Pirin N-terminal" evidence="3">
    <location>
        <begin position="63"/>
        <end position="173"/>
    </location>
</feature>
<comment type="similarity">
    <text evidence="1 2">Belongs to the pirin family.</text>
</comment>
<sequence length="291" mass="33167">MNRKDFIRKGLMGTGMFITSAAVGDILTNDIDELKPLEPVGFNHLPNSETFIMENTVLHRAETRGHANHGWLDSYHTFSFANYHNPDRMHFGVLRVLNDDRVDPGMGFGTHPHDNMEIISIPLEGDLEHKDSMGNTAVIKKGDIQVMSAGTGIYHSEYNHNKDRLTKFLQIWVFPNRKNVKPRYDQISLNEADRHNRLQQILSPDANDEGVWIHQDAWFHMGRFDKDTKLQYNLKKKGNGIYAFVIEGNVTIGNISLNWRDGLGIWNTDSIDITAGSQNAELLLMEVPMKI</sequence>
<evidence type="ECO:0000256" key="1">
    <source>
        <dbReference type="ARBA" id="ARBA00008416"/>
    </source>
</evidence>
<dbReference type="InterPro" id="IPR011051">
    <property type="entry name" value="RmlC_Cupin_sf"/>
</dbReference>
<dbReference type="PANTHER" id="PTHR43212">
    <property type="entry name" value="QUERCETIN 2,3-DIOXYGENASE"/>
    <property type="match status" value="1"/>
</dbReference>
<comment type="caution">
    <text evidence="5">The sequence shown here is derived from an EMBL/GenBank/DDBJ whole genome shotgun (WGS) entry which is preliminary data.</text>
</comment>
<gene>
    <name evidence="5" type="ORF">CHU92_05305</name>
</gene>
<dbReference type="OrthoDB" id="321327at2"/>
<proteinExistence type="inferred from homology"/>
<dbReference type="Pfam" id="PF17954">
    <property type="entry name" value="Pirin_C_2"/>
    <property type="match status" value="1"/>
</dbReference>
<dbReference type="InterPro" id="IPR014710">
    <property type="entry name" value="RmlC-like_jellyroll"/>
</dbReference>
<feature type="domain" description="Quercetin 2,3-dioxygenase C-terminal cupin" evidence="4">
    <location>
        <begin position="201"/>
        <end position="287"/>
    </location>
</feature>
<dbReference type="PANTHER" id="PTHR43212:SF3">
    <property type="entry name" value="QUERCETIN 2,3-DIOXYGENASE"/>
    <property type="match status" value="1"/>
</dbReference>
<evidence type="ECO:0000313" key="6">
    <source>
        <dbReference type="Proteomes" id="UP000216605"/>
    </source>
</evidence>
<dbReference type="Gene3D" id="2.60.120.10">
    <property type="entry name" value="Jelly Rolls"/>
    <property type="match status" value="2"/>
</dbReference>
<dbReference type="SUPFAM" id="SSF51182">
    <property type="entry name" value="RmlC-like cupins"/>
    <property type="match status" value="1"/>
</dbReference>
<name>A0A255ZBW2_9FLAO</name>
<dbReference type="InterPro" id="IPR003829">
    <property type="entry name" value="Pirin_N_dom"/>
</dbReference>
<evidence type="ECO:0000256" key="2">
    <source>
        <dbReference type="RuleBase" id="RU003457"/>
    </source>
</evidence>
<dbReference type="InterPro" id="IPR012093">
    <property type="entry name" value="Pirin"/>
</dbReference>
<dbReference type="InterPro" id="IPR041602">
    <property type="entry name" value="Quercetinase_C"/>
</dbReference>
<protein>
    <recommendedName>
        <fullName evidence="7">Pirin family protein</fullName>
    </recommendedName>
</protein>